<keyword evidence="3" id="KW-1185">Reference proteome</keyword>
<reference evidence="2" key="2">
    <citation type="journal article" date="2023" name="IMA Fungus">
        <title>Comparative genomic study of the Penicillium genus elucidates a diverse pangenome and 15 lateral gene transfer events.</title>
        <authorList>
            <person name="Petersen C."/>
            <person name="Sorensen T."/>
            <person name="Nielsen M.R."/>
            <person name="Sondergaard T.E."/>
            <person name="Sorensen J.L."/>
            <person name="Fitzpatrick D.A."/>
            <person name="Frisvad J.C."/>
            <person name="Nielsen K.L."/>
        </authorList>
    </citation>
    <scope>NUCLEOTIDE SEQUENCE</scope>
    <source>
        <strain evidence="2">IBT 29677</strain>
    </source>
</reference>
<gene>
    <name evidence="2" type="ORF">N7509_013464</name>
</gene>
<dbReference type="OrthoDB" id="5231661at2759"/>
<dbReference type="GeneID" id="81377081"/>
<accession>A0A9W9SDF1</accession>
<keyword evidence="1" id="KW-0812">Transmembrane</keyword>
<proteinExistence type="predicted"/>
<dbReference type="Proteomes" id="UP001147747">
    <property type="component" value="Unassembled WGS sequence"/>
</dbReference>
<dbReference type="RefSeq" id="XP_056481608.1">
    <property type="nucleotide sequence ID" value="XM_056638101.1"/>
</dbReference>
<evidence type="ECO:0000256" key="1">
    <source>
        <dbReference type="SAM" id="Phobius"/>
    </source>
</evidence>
<dbReference type="EMBL" id="JAPZBU010000012">
    <property type="protein sequence ID" value="KAJ5376578.1"/>
    <property type="molecule type" value="Genomic_DNA"/>
</dbReference>
<keyword evidence="1" id="KW-1133">Transmembrane helix</keyword>
<protein>
    <submittedName>
        <fullName evidence="2">Uncharacterized protein</fullName>
    </submittedName>
</protein>
<evidence type="ECO:0000313" key="2">
    <source>
        <dbReference type="EMBL" id="KAJ5376578.1"/>
    </source>
</evidence>
<dbReference type="AlphaFoldDB" id="A0A9W9SDF1"/>
<keyword evidence="1" id="KW-0472">Membrane</keyword>
<sequence>MISPIGALRRPLQAAVKDIPSRAQLQTPHASFGFGPLRTPRRTSHPLKAAIFSSAFSTRATYSNHTQEQRKSARNYWRSKSMGTPLAMSFESLGIRKNTQLFIMLILAVGAVLEALLWGEKAWLWWKGEEGDRLD</sequence>
<reference evidence="2" key="1">
    <citation type="submission" date="2022-12" db="EMBL/GenBank/DDBJ databases">
        <authorList>
            <person name="Petersen C."/>
        </authorList>
    </citation>
    <scope>NUCLEOTIDE SEQUENCE</scope>
    <source>
        <strain evidence="2">IBT 29677</strain>
    </source>
</reference>
<comment type="caution">
    <text evidence="2">The sequence shown here is derived from an EMBL/GenBank/DDBJ whole genome shotgun (WGS) entry which is preliminary data.</text>
</comment>
<organism evidence="2 3">
    <name type="scientific">Penicillium cosmopolitanum</name>
    <dbReference type="NCBI Taxonomy" id="1131564"/>
    <lineage>
        <taxon>Eukaryota</taxon>
        <taxon>Fungi</taxon>
        <taxon>Dikarya</taxon>
        <taxon>Ascomycota</taxon>
        <taxon>Pezizomycotina</taxon>
        <taxon>Eurotiomycetes</taxon>
        <taxon>Eurotiomycetidae</taxon>
        <taxon>Eurotiales</taxon>
        <taxon>Aspergillaceae</taxon>
        <taxon>Penicillium</taxon>
    </lineage>
</organism>
<evidence type="ECO:0000313" key="3">
    <source>
        <dbReference type="Proteomes" id="UP001147747"/>
    </source>
</evidence>
<feature type="transmembrane region" description="Helical" evidence="1">
    <location>
        <begin position="101"/>
        <end position="119"/>
    </location>
</feature>
<name>A0A9W9SDF1_9EURO</name>